<evidence type="ECO:0000313" key="2">
    <source>
        <dbReference type="EMBL" id="AIE60846.1"/>
    </source>
</evidence>
<evidence type="ECO:0000259" key="1">
    <source>
        <dbReference type="Pfam" id="PF05239"/>
    </source>
</evidence>
<dbReference type="HOGENOM" id="CLU_132076_0_0_9"/>
<gene>
    <name evidence="2" type="ORF">BMMGA3_12265</name>
</gene>
<dbReference type="OrthoDB" id="1707618at2"/>
<dbReference type="RefSeq" id="WP_004435941.1">
    <property type="nucleotide sequence ID" value="NZ_ADWW01000002.1"/>
</dbReference>
<keyword evidence="3" id="KW-1185">Reference proteome</keyword>
<proteinExistence type="predicted"/>
<dbReference type="Pfam" id="PF05239">
    <property type="entry name" value="PRC"/>
    <property type="match status" value="2"/>
</dbReference>
<feature type="domain" description="PRC-barrel" evidence="1">
    <location>
        <begin position="4"/>
        <end position="70"/>
    </location>
</feature>
<name>I3EAT9_BACMM</name>
<dbReference type="SUPFAM" id="SSF50346">
    <property type="entry name" value="PRC-barrel domain"/>
    <property type="match status" value="2"/>
</dbReference>
<dbReference type="Gene3D" id="2.30.30.240">
    <property type="entry name" value="PRC-barrel domain"/>
    <property type="match status" value="2"/>
</dbReference>
<dbReference type="Proteomes" id="UP000027602">
    <property type="component" value="Chromosome"/>
</dbReference>
<evidence type="ECO:0000313" key="3">
    <source>
        <dbReference type="Proteomes" id="UP000027602"/>
    </source>
</evidence>
<feature type="domain" description="PRC-barrel" evidence="1">
    <location>
        <begin position="89"/>
        <end position="155"/>
    </location>
</feature>
<dbReference type="KEGG" id="bmet:BMMGA3_12265"/>
<dbReference type="eggNOG" id="COG3881">
    <property type="taxonomic scope" value="Bacteria"/>
</dbReference>
<dbReference type="InterPro" id="IPR027275">
    <property type="entry name" value="PRC-brl_dom"/>
</dbReference>
<organism evidence="2 3">
    <name type="scientific">Bacillus methanolicus (strain MGA3 / ATCC 53907)</name>
    <dbReference type="NCBI Taxonomy" id="796606"/>
    <lineage>
        <taxon>Bacteria</taxon>
        <taxon>Bacillati</taxon>
        <taxon>Bacillota</taxon>
        <taxon>Bacilli</taxon>
        <taxon>Bacillales</taxon>
        <taxon>Bacillaceae</taxon>
        <taxon>Bacillus</taxon>
    </lineage>
</organism>
<reference evidence="2 3" key="1">
    <citation type="journal article" date="2015" name="BMC Genomics">
        <title>Transcriptome analysis of thermophilic methylotrophic Bacillus methanolicus MGA3 using RNA-sequencing provides detailed insights into its previously uncharted transcriptional landscape.</title>
        <authorList>
            <person name="Irla M."/>
            <person name="Neshat A."/>
            <person name="Brautaset T."/>
            <person name="Ruckert C."/>
            <person name="Kalinowski J."/>
            <person name="Wendisch V.F."/>
        </authorList>
    </citation>
    <scope>NUCLEOTIDE SEQUENCE [LARGE SCALE GENOMIC DNA]</scope>
    <source>
        <strain evidence="3">MGA3 / ATCC 53907</strain>
    </source>
</reference>
<dbReference type="InterPro" id="IPR011033">
    <property type="entry name" value="PRC_barrel-like_sf"/>
</dbReference>
<dbReference type="EMBL" id="CP007739">
    <property type="protein sequence ID" value="AIE60846.1"/>
    <property type="molecule type" value="Genomic_DNA"/>
</dbReference>
<sequence>MRTFSLLKGLPVYELKSGEKIGDVYDLNISSNGIVKGLLIKKGGFFRKLYMIRIENVGSFGWDGVMVEDKKVLEPINSIPDYTFENKQSLTGKVIMSNEGKKLGLLEDVYFMEEVGTIVGYELTDGFFSDITEGKRVVKTVDPPTIGKDAIIVNVKST</sequence>
<dbReference type="AlphaFoldDB" id="I3EAT9"/>
<dbReference type="STRING" id="796606.BMMGA3_12265"/>
<accession>I3EAT9</accession>
<protein>
    <submittedName>
        <fullName evidence="2">PRC-barrel domain protein</fullName>
    </submittedName>
</protein>